<sequence length="149" mass="16237">MDGLPRPGITAERTFRVERRHTTHLFGTQKHPPGLPAAADADDGDSMRVLGTPQLLAEVEFLGRESLRGTLPDGTGVAGTSAEVRHRRAVSVDRSVLVRTELTDVTDRTLTIEGTLSLVDSDQLVGEVVNTLRVVEREAFLDRIDAEDP</sequence>
<evidence type="ECO:0000313" key="3">
    <source>
        <dbReference type="Proteomes" id="UP000308037"/>
    </source>
</evidence>
<dbReference type="AlphaFoldDB" id="A0A4U5JCY5"/>
<dbReference type="RefSeq" id="WP_137276033.1">
    <property type="nucleotide sequence ID" value="NZ_QKNX01000002.1"/>
</dbReference>
<dbReference type="EMBL" id="QKNX01000002">
    <property type="protein sequence ID" value="TKR26116.1"/>
    <property type="molecule type" value="Genomic_DNA"/>
</dbReference>
<dbReference type="Gene3D" id="3.10.129.10">
    <property type="entry name" value="Hotdog Thioesterase"/>
    <property type="match status" value="1"/>
</dbReference>
<evidence type="ECO:0000259" key="1">
    <source>
        <dbReference type="Pfam" id="PF22636"/>
    </source>
</evidence>
<dbReference type="PANTHER" id="PTHR36934:SF1">
    <property type="entry name" value="THIOESTERASE DOMAIN-CONTAINING PROTEIN"/>
    <property type="match status" value="1"/>
</dbReference>
<dbReference type="InterPro" id="IPR054485">
    <property type="entry name" value="FlK-like_dom"/>
</dbReference>
<dbReference type="SUPFAM" id="SSF54637">
    <property type="entry name" value="Thioesterase/thiol ester dehydrase-isomerase"/>
    <property type="match status" value="1"/>
</dbReference>
<dbReference type="Proteomes" id="UP000308037">
    <property type="component" value="Unassembled WGS sequence"/>
</dbReference>
<dbReference type="PANTHER" id="PTHR36934">
    <property type="entry name" value="BLR0278 PROTEIN"/>
    <property type="match status" value="1"/>
</dbReference>
<dbReference type="InterPro" id="IPR029069">
    <property type="entry name" value="HotDog_dom_sf"/>
</dbReference>
<gene>
    <name evidence="2" type="ORF">DM868_06370</name>
</gene>
<proteinExistence type="predicted"/>
<accession>A0A4U5JCY5</accession>
<dbReference type="InterPro" id="IPR025540">
    <property type="entry name" value="FlK"/>
</dbReference>
<dbReference type="Pfam" id="PF22636">
    <property type="entry name" value="FlK"/>
    <property type="match status" value="1"/>
</dbReference>
<name>A0A4U5JCY5_9EURY</name>
<protein>
    <recommendedName>
        <fullName evidence="1">Fluoroacetyl-CoA-specific thioesterase-like domain-containing protein</fullName>
    </recommendedName>
</protein>
<reference evidence="2 3" key="1">
    <citation type="submission" date="2019-04" db="EMBL/GenBank/DDBJ databases">
        <title>Natronomonas sp. F20-122 a newhaloarchaeon isolated from a saline saltern of Isla Bacuta, Huelva, Spain.</title>
        <authorList>
            <person name="Duran-Viseras A."/>
            <person name="Sanchez-Porro C."/>
            <person name="Ventosa A."/>
        </authorList>
    </citation>
    <scope>NUCLEOTIDE SEQUENCE [LARGE SCALE GENOMIC DNA]</scope>
    <source>
        <strain evidence="2 3">F20-122</strain>
    </source>
</reference>
<dbReference type="OrthoDB" id="252505at2157"/>
<comment type="caution">
    <text evidence="2">The sequence shown here is derived from an EMBL/GenBank/DDBJ whole genome shotgun (WGS) entry which is preliminary data.</text>
</comment>
<organism evidence="2 3">
    <name type="scientific">Natronomonas salsuginis</name>
    <dbReference type="NCBI Taxonomy" id="2217661"/>
    <lineage>
        <taxon>Archaea</taxon>
        <taxon>Methanobacteriati</taxon>
        <taxon>Methanobacteriota</taxon>
        <taxon>Stenosarchaea group</taxon>
        <taxon>Halobacteria</taxon>
        <taxon>Halobacteriales</taxon>
        <taxon>Natronomonadaceae</taxon>
        <taxon>Natronomonas</taxon>
    </lineage>
</organism>
<keyword evidence="3" id="KW-1185">Reference proteome</keyword>
<evidence type="ECO:0000313" key="2">
    <source>
        <dbReference type="EMBL" id="TKR26116.1"/>
    </source>
</evidence>
<feature type="domain" description="Fluoroacetyl-CoA-specific thioesterase-like" evidence="1">
    <location>
        <begin position="42"/>
        <end position="137"/>
    </location>
</feature>